<dbReference type="EC" id="2.4.1.345" evidence="2"/>
<dbReference type="Pfam" id="PF13692">
    <property type="entry name" value="Glyco_trans_1_4"/>
    <property type="match status" value="1"/>
</dbReference>
<dbReference type="InterPro" id="IPR028098">
    <property type="entry name" value="Glyco_trans_4-like_N"/>
</dbReference>
<evidence type="ECO:0000313" key="2">
    <source>
        <dbReference type="EMBL" id="TWT68112.1"/>
    </source>
</evidence>
<name>A0A5C5Y3U3_9PLAN</name>
<dbReference type="PANTHER" id="PTHR45947:SF3">
    <property type="entry name" value="SULFOQUINOVOSYL TRANSFERASE SQD2"/>
    <property type="match status" value="1"/>
</dbReference>
<sequence length="390" mass="42847">MNEFDVVHVTQPTTEGVANVVLSIANRQANSGKQVGVVSPANHDFWGRLSPKVATIQWDASRELGLNLLAEYRSYRRVTAKLKAKTAHLHSSKAGLIGRIAPAFADNVVFQPHGWSFEATRQPLTSLVRGWERYATSRRSHRIVCVSSGEKLADNRIALSQNVDVVPNSIDIRRWDQQQDFSRAVACERLGLESDHLHVVTIGRVAEQKGPDLLLKVWPEIADLFPNARAHWLGDGPMLDRCRGLASEQSGIAFHGPTKDAACWLRTADVVVMPSRWEGHSLALLEAMASSVPVIAFDVAGFRETLDGGAGIVVPAGDVDAMKKALASMLASTPSKRESMGKFGREVIECRYCLEHQVRLLERVYSLEQIDSVSPMKIGYAMTDSTTSAN</sequence>
<keyword evidence="2" id="KW-0808">Transferase</keyword>
<dbReference type="OrthoDB" id="232381at2"/>
<reference evidence="2 3" key="1">
    <citation type="submission" date="2019-02" db="EMBL/GenBank/DDBJ databases">
        <title>Deep-cultivation of Planctomycetes and their phenomic and genomic characterization uncovers novel biology.</title>
        <authorList>
            <person name="Wiegand S."/>
            <person name="Jogler M."/>
            <person name="Boedeker C."/>
            <person name="Pinto D."/>
            <person name="Vollmers J."/>
            <person name="Rivas-Marin E."/>
            <person name="Kohn T."/>
            <person name="Peeters S.H."/>
            <person name="Heuer A."/>
            <person name="Rast P."/>
            <person name="Oberbeckmann S."/>
            <person name="Bunk B."/>
            <person name="Jeske O."/>
            <person name="Meyerdierks A."/>
            <person name="Storesund J.E."/>
            <person name="Kallscheuer N."/>
            <person name="Luecker S."/>
            <person name="Lage O.M."/>
            <person name="Pohl T."/>
            <person name="Merkel B.J."/>
            <person name="Hornburger P."/>
            <person name="Mueller R.-W."/>
            <person name="Bruemmer F."/>
            <person name="Labrenz M."/>
            <person name="Spormann A.M."/>
            <person name="Op Den Camp H."/>
            <person name="Overmann J."/>
            <person name="Amann R."/>
            <person name="Jetten M.S.M."/>
            <person name="Mascher T."/>
            <person name="Medema M.H."/>
            <person name="Devos D.P."/>
            <person name="Kaster A.-K."/>
            <person name="Ovreas L."/>
            <person name="Rohde M."/>
            <person name="Galperin M.Y."/>
            <person name="Jogler C."/>
        </authorList>
    </citation>
    <scope>NUCLEOTIDE SEQUENCE [LARGE SCALE GENOMIC DNA]</scope>
    <source>
        <strain evidence="2 3">Pan14r</strain>
    </source>
</reference>
<dbReference type="SUPFAM" id="SSF53756">
    <property type="entry name" value="UDP-Glycosyltransferase/glycogen phosphorylase"/>
    <property type="match status" value="1"/>
</dbReference>
<accession>A0A5C5Y3U3</accession>
<dbReference type="GO" id="GO:0043750">
    <property type="term" value="F:phosphatidylinositol alpha-mannosyltransferase activity"/>
    <property type="evidence" value="ECO:0007669"/>
    <property type="project" value="UniProtKB-EC"/>
</dbReference>
<protein>
    <submittedName>
        <fullName evidence="2">GDP-mannose-dependent alpha-(1-6)-phosphatidylinositol monomannoside mannosyltransferase</fullName>
        <ecNumber evidence="2">2.4.1.345</ecNumber>
    </submittedName>
</protein>
<evidence type="ECO:0000259" key="1">
    <source>
        <dbReference type="Pfam" id="PF13439"/>
    </source>
</evidence>
<evidence type="ECO:0000313" key="3">
    <source>
        <dbReference type="Proteomes" id="UP000317238"/>
    </source>
</evidence>
<gene>
    <name evidence="2" type="primary">pimB</name>
    <name evidence="2" type="ORF">Pan14r_03510</name>
</gene>
<dbReference type="Pfam" id="PF13439">
    <property type="entry name" value="Glyco_transf_4"/>
    <property type="match status" value="1"/>
</dbReference>
<keyword evidence="3" id="KW-1185">Reference proteome</keyword>
<dbReference type="InterPro" id="IPR050194">
    <property type="entry name" value="Glycosyltransferase_grp1"/>
</dbReference>
<dbReference type="RefSeq" id="WP_146438131.1">
    <property type="nucleotide sequence ID" value="NZ_SJPL01000001.1"/>
</dbReference>
<dbReference type="EMBL" id="SJPL01000001">
    <property type="protein sequence ID" value="TWT68112.1"/>
    <property type="molecule type" value="Genomic_DNA"/>
</dbReference>
<dbReference type="PANTHER" id="PTHR45947">
    <property type="entry name" value="SULFOQUINOVOSYL TRANSFERASE SQD2"/>
    <property type="match status" value="1"/>
</dbReference>
<dbReference type="Proteomes" id="UP000317238">
    <property type="component" value="Unassembled WGS sequence"/>
</dbReference>
<comment type="caution">
    <text evidence="2">The sequence shown here is derived from an EMBL/GenBank/DDBJ whole genome shotgun (WGS) entry which is preliminary data.</text>
</comment>
<organism evidence="2 3">
    <name type="scientific">Crateriforma conspicua</name>
    <dbReference type="NCBI Taxonomy" id="2527996"/>
    <lineage>
        <taxon>Bacteria</taxon>
        <taxon>Pseudomonadati</taxon>
        <taxon>Planctomycetota</taxon>
        <taxon>Planctomycetia</taxon>
        <taxon>Planctomycetales</taxon>
        <taxon>Planctomycetaceae</taxon>
        <taxon>Crateriforma</taxon>
    </lineage>
</organism>
<dbReference type="AlphaFoldDB" id="A0A5C5Y3U3"/>
<dbReference type="Gene3D" id="3.40.50.2000">
    <property type="entry name" value="Glycogen Phosphorylase B"/>
    <property type="match status" value="2"/>
</dbReference>
<proteinExistence type="predicted"/>
<feature type="domain" description="Glycosyltransferase subfamily 4-like N-terminal" evidence="1">
    <location>
        <begin position="16"/>
        <end position="174"/>
    </location>
</feature>
<keyword evidence="2" id="KW-0328">Glycosyltransferase</keyword>